<evidence type="ECO:0000256" key="1">
    <source>
        <dbReference type="ARBA" id="ARBA00023015"/>
    </source>
</evidence>
<dbReference type="InterPro" id="IPR039422">
    <property type="entry name" value="MarR/SlyA-like"/>
</dbReference>
<proteinExistence type="predicted"/>
<evidence type="ECO:0000313" key="5">
    <source>
        <dbReference type="EMBL" id="MDN4483510.1"/>
    </source>
</evidence>
<dbReference type="RefSeq" id="WP_301160350.1">
    <property type="nucleotide sequence ID" value="NZ_JAUHQB010000004.1"/>
</dbReference>
<protein>
    <submittedName>
        <fullName evidence="5">MarR family transcriptional regulator</fullName>
    </submittedName>
</protein>
<feature type="domain" description="HTH marR-type" evidence="4">
    <location>
        <begin position="156"/>
        <end position="281"/>
    </location>
</feature>
<dbReference type="SMART" id="SM00347">
    <property type="entry name" value="HTH_MARR"/>
    <property type="match status" value="1"/>
</dbReference>
<dbReference type="InterPro" id="IPR036388">
    <property type="entry name" value="WH-like_DNA-bd_sf"/>
</dbReference>
<sequence length="281" mass="30099">MPSPLELAASWRLVDHIRDYAVGLTAVHDGCFGTDYISDEQVLALDLLRGGGTVLVPELVAATGMGNREALRFMRDLAARGLVASERAAADRRQRTFQFTDAGQEAMERAAAELERYFADAADMADEIARLSETTAPPEAPTVAAPDTIADSWAHAASIARLGQDISRAMAARLGEEREQKIRGRHIIAVLLICSNPESRPSTLAADLGLSPAGVTYLIDALERHGFVTRERDLDGDRRGIRVALTADGLAAAIAVNDALQDVKPALHARFSGHPVLTTAV</sequence>
<comment type="caution">
    <text evidence="5">The sequence shown here is derived from an EMBL/GenBank/DDBJ whole genome shotgun (WGS) entry which is preliminary data.</text>
</comment>
<dbReference type="Proteomes" id="UP001172756">
    <property type="component" value="Unassembled WGS sequence"/>
</dbReference>
<dbReference type="GO" id="GO:0003677">
    <property type="term" value="F:DNA binding"/>
    <property type="evidence" value="ECO:0007669"/>
    <property type="project" value="UniProtKB-KW"/>
</dbReference>
<name>A0AB35MIG8_9MICO</name>
<organism evidence="5 6">
    <name type="scientific">Demequina lignilytica</name>
    <dbReference type="NCBI Taxonomy" id="3051663"/>
    <lineage>
        <taxon>Bacteria</taxon>
        <taxon>Bacillati</taxon>
        <taxon>Actinomycetota</taxon>
        <taxon>Actinomycetes</taxon>
        <taxon>Micrococcales</taxon>
        <taxon>Demequinaceae</taxon>
        <taxon>Demequina</taxon>
    </lineage>
</organism>
<evidence type="ECO:0000256" key="3">
    <source>
        <dbReference type="ARBA" id="ARBA00023163"/>
    </source>
</evidence>
<dbReference type="PROSITE" id="PS50995">
    <property type="entry name" value="HTH_MARR_2"/>
    <property type="match status" value="1"/>
</dbReference>
<dbReference type="PANTHER" id="PTHR33164">
    <property type="entry name" value="TRANSCRIPTIONAL REGULATOR, MARR FAMILY"/>
    <property type="match status" value="1"/>
</dbReference>
<dbReference type="AlphaFoldDB" id="A0AB35MIG8"/>
<reference evidence="5 6" key="1">
    <citation type="submission" date="2023-06" db="EMBL/GenBank/DDBJ databases">
        <title>SYSU T0a273.</title>
        <authorList>
            <person name="Gao L."/>
            <person name="Fang B.-Z."/>
            <person name="Li W.-J."/>
        </authorList>
    </citation>
    <scope>NUCLEOTIDE SEQUENCE [LARGE SCALE GENOMIC DNA]</scope>
    <source>
        <strain evidence="5 6">SYSU T0a273</strain>
    </source>
</reference>
<dbReference type="EMBL" id="JAUHQB010000004">
    <property type="protein sequence ID" value="MDN4483510.1"/>
    <property type="molecule type" value="Genomic_DNA"/>
</dbReference>
<dbReference type="Gene3D" id="1.10.10.10">
    <property type="entry name" value="Winged helix-like DNA-binding domain superfamily/Winged helix DNA-binding domain"/>
    <property type="match status" value="2"/>
</dbReference>
<keyword evidence="1" id="KW-0805">Transcription regulation</keyword>
<dbReference type="InterPro" id="IPR000835">
    <property type="entry name" value="HTH_MarR-typ"/>
</dbReference>
<dbReference type="InterPro" id="IPR036390">
    <property type="entry name" value="WH_DNA-bd_sf"/>
</dbReference>
<dbReference type="SUPFAM" id="SSF46785">
    <property type="entry name" value="Winged helix' DNA-binding domain"/>
    <property type="match status" value="2"/>
</dbReference>
<keyword evidence="2" id="KW-0238">DNA-binding</keyword>
<dbReference type="Pfam" id="PF01047">
    <property type="entry name" value="MarR"/>
    <property type="match status" value="1"/>
</dbReference>
<evidence type="ECO:0000259" key="4">
    <source>
        <dbReference type="PROSITE" id="PS50995"/>
    </source>
</evidence>
<dbReference type="PROSITE" id="PS01117">
    <property type="entry name" value="HTH_MARR_1"/>
    <property type="match status" value="1"/>
</dbReference>
<evidence type="ECO:0000313" key="6">
    <source>
        <dbReference type="Proteomes" id="UP001172756"/>
    </source>
</evidence>
<dbReference type="InterPro" id="IPR023187">
    <property type="entry name" value="Tscrpt_reg_MarR-type_CS"/>
</dbReference>
<dbReference type="GO" id="GO:0006950">
    <property type="term" value="P:response to stress"/>
    <property type="evidence" value="ECO:0007669"/>
    <property type="project" value="TreeGrafter"/>
</dbReference>
<gene>
    <name evidence="5" type="ORF">QQ002_08175</name>
</gene>
<accession>A0AB35MIG8</accession>
<dbReference type="GO" id="GO:0003700">
    <property type="term" value="F:DNA-binding transcription factor activity"/>
    <property type="evidence" value="ECO:0007669"/>
    <property type="project" value="InterPro"/>
</dbReference>
<keyword evidence="3" id="KW-0804">Transcription</keyword>
<dbReference type="PANTHER" id="PTHR33164:SF89">
    <property type="entry name" value="MARR FAMILY REGULATORY PROTEIN"/>
    <property type="match status" value="1"/>
</dbReference>
<evidence type="ECO:0000256" key="2">
    <source>
        <dbReference type="ARBA" id="ARBA00023125"/>
    </source>
</evidence>